<organism evidence="2 3">
    <name type="scientific">Mycolicibacterium arenosum</name>
    <dbReference type="NCBI Taxonomy" id="2952157"/>
    <lineage>
        <taxon>Bacteria</taxon>
        <taxon>Bacillati</taxon>
        <taxon>Actinomycetota</taxon>
        <taxon>Actinomycetes</taxon>
        <taxon>Mycobacteriales</taxon>
        <taxon>Mycobacteriaceae</taxon>
        <taxon>Mycolicibacterium</taxon>
    </lineage>
</organism>
<dbReference type="Pfam" id="PF10821">
    <property type="entry name" value="DUF2567"/>
    <property type="match status" value="1"/>
</dbReference>
<reference evidence="2 3" key="1">
    <citation type="submission" date="2022-06" db="EMBL/GenBank/DDBJ databases">
        <title>Mycolicibacterium sp. CAU 1645 isolated from seawater.</title>
        <authorList>
            <person name="Kim W."/>
        </authorList>
    </citation>
    <scope>NUCLEOTIDE SEQUENCE [LARGE SCALE GENOMIC DNA]</scope>
    <source>
        <strain evidence="2 3">CAU 1645</strain>
    </source>
</reference>
<sequence length="227" mass="23468">MTFDSEQAKPVAPPRVSRRSALIRVVAVLAVGGVLVGALWAWLVPGVQVVVALTRDGDRVRGYVGEDADHLFLAATLMVGLLAILALTSATAVWRWREHRGPEMVGALSIGLLLAAGAATGVGAGLASLRFDTVDVASAPVTPENRVHYVTEAPGVFFGHSPWQIAATIVLPAGIAALAYAIGALSTTRDDLGAWPSVSEIRYVVPVTGPAPTTDAVPPGGPSEPSR</sequence>
<keyword evidence="1" id="KW-1133">Transmembrane helix</keyword>
<feature type="transmembrane region" description="Helical" evidence="1">
    <location>
        <begin position="21"/>
        <end position="43"/>
    </location>
</feature>
<feature type="transmembrane region" description="Helical" evidence="1">
    <location>
        <begin position="71"/>
        <end position="93"/>
    </location>
</feature>
<protein>
    <submittedName>
        <fullName evidence="2">DUF2567 domain-containing protein</fullName>
    </submittedName>
</protein>
<feature type="transmembrane region" description="Helical" evidence="1">
    <location>
        <begin position="163"/>
        <end position="182"/>
    </location>
</feature>
<comment type="caution">
    <text evidence="2">The sequence shown here is derived from an EMBL/GenBank/DDBJ whole genome shotgun (WGS) entry which is preliminary data.</text>
</comment>
<dbReference type="RefSeq" id="WP_255059870.1">
    <property type="nucleotide sequence ID" value="NZ_JANDBD010000004.1"/>
</dbReference>
<evidence type="ECO:0000313" key="2">
    <source>
        <dbReference type="EMBL" id="MCP9272653.1"/>
    </source>
</evidence>
<evidence type="ECO:0000313" key="3">
    <source>
        <dbReference type="Proteomes" id="UP001651690"/>
    </source>
</evidence>
<dbReference type="InterPro" id="IPR021213">
    <property type="entry name" value="DUF2567"/>
</dbReference>
<keyword evidence="1" id="KW-0472">Membrane</keyword>
<keyword evidence="1" id="KW-0812">Transmembrane</keyword>
<dbReference type="Proteomes" id="UP001651690">
    <property type="component" value="Unassembled WGS sequence"/>
</dbReference>
<accession>A0ABT1M0H7</accession>
<name>A0ABT1M0H7_9MYCO</name>
<feature type="transmembrane region" description="Helical" evidence="1">
    <location>
        <begin position="105"/>
        <end position="127"/>
    </location>
</feature>
<evidence type="ECO:0000256" key="1">
    <source>
        <dbReference type="SAM" id="Phobius"/>
    </source>
</evidence>
<dbReference type="EMBL" id="JANDBD010000004">
    <property type="protein sequence ID" value="MCP9272653.1"/>
    <property type="molecule type" value="Genomic_DNA"/>
</dbReference>
<proteinExistence type="predicted"/>
<gene>
    <name evidence="2" type="ORF">NM203_10715</name>
</gene>
<keyword evidence="3" id="KW-1185">Reference proteome</keyword>